<feature type="transmembrane region" description="Helical" evidence="4">
    <location>
        <begin position="162"/>
        <end position="184"/>
    </location>
</feature>
<dbReference type="Gene3D" id="1.10.150.910">
    <property type="match status" value="1"/>
</dbReference>
<comment type="subcellular location">
    <subcellularLocation>
        <location evidence="1">Nucleus</location>
    </subcellularLocation>
</comment>
<dbReference type="OrthoDB" id="433457at2759"/>
<organism evidence="8 9">
    <name type="scientific">Bondarzewia mesenterica</name>
    <dbReference type="NCBI Taxonomy" id="1095465"/>
    <lineage>
        <taxon>Eukaryota</taxon>
        <taxon>Fungi</taxon>
        <taxon>Dikarya</taxon>
        <taxon>Basidiomycota</taxon>
        <taxon>Agaricomycotina</taxon>
        <taxon>Agaricomycetes</taxon>
        <taxon>Russulales</taxon>
        <taxon>Bondarzewiaceae</taxon>
        <taxon>Bondarzewia</taxon>
    </lineage>
</organism>
<keyword evidence="4" id="KW-0472">Membrane</keyword>
<evidence type="ECO:0000259" key="6">
    <source>
        <dbReference type="Pfam" id="PF10433"/>
    </source>
</evidence>
<dbReference type="InterPro" id="IPR050358">
    <property type="entry name" value="RSE1/DDB1/CFT1"/>
</dbReference>
<dbReference type="EMBL" id="SGPL01000019">
    <property type="protein sequence ID" value="THH20561.1"/>
    <property type="molecule type" value="Genomic_DNA"/>
</dbReference>
<dbReference type="Gene3D" id="2.130.10.10">
    <property type="entry name" value="YVTN repeat-like/Quinoprotein amine dehydrogenase"/>
    <property type="match status" value="3"/>
</dbReference>
<protein>
    <recommendedName>
        <fullName evidence="10">DNA damage-binding protein 1</fullName>
    </recommendedName>
</protein>
<proteinExistence type="predicted"/>
<dbReference type="Proteomes" id="UP000310158">
    <property type="component" value="Unassembled WGS sequence"/>
</dbReference>
<feature type="region of interest" description="Disordered" evidence="3">
    <location>
        <begin position="283"/>
        <end position="311"/>
    </location>
</feature>
<dbReference type="InterPro" id="IPR018846">
    <property type="entry name" value="Beta-prop_RSE1/DDB1/CPSF1_1st"/>
</dbReference>
<dbReference type="GO" id="GO:0005634">
    <property type="term" value="C:nucleus"/>
    <property type="evidence" value="ECO:0007669"/>
    <property type="project" value="UniProtKB-SubCell"/>
</dbReference>
<gene>
    <name evidence="8" type="ORF">EW146_g835</name>
</gene>
<evidence type="ECO:0008006" key="10">
    <source>
        <dbReference type="Google" id="ProtNLM"/>
    </source>
</evidence>
<reference evidence="8 9" key="1">
    <citation type="submission" date="2019-02" db="EMBL/GenBank/DDBJ databases">
        <title>Genome sequencing of the rare red list fungi Bondarzewia mesenterica.</title>
        <authorList>
            <person name="Buettner E."/>
            <person name="Kellner H."/>
        </authorList>
    </citation>
    <scope>NUCLEOTIDE SEQUENCE [LARGE SCALE GENOMIC DNA]</scope>
    <source>
        <strain evidence="8 9">DSM 108281</strain>
    </source>
</reference>
<evidence type="ECO:0000256" key="3">
    <source>
        <dbReference type="SAM" id="MobiDB-lite"/>
    </source>
</evidence>
<dbReference type="InterPro" id="IPR015943">
    <property type="entry name" value="WD40/YVTN_repeat-like_dom_sf"/>
</dbReference>
<keyword evidence="9" id="KW-1185">Reference proteome</keyword>
<feature type="domain" description="RSE1/DDB1/CPSF1 second beta-propeller" evidence="7">
    <location>
        <begin position="509"/>
        <end position="709"/>
    </location>
</feature>
<accession>A0A4S4M7Z9</accession>
<dbReference type="InterPro" id="IPR058543">
    <property type="entry name" value="Beta-prop_RSE1/DDB1/CPSF1_2nd"/>
</dbReference>
<dbReference type="Pfam" id="PF23726">
    <property type="entry name" value="Beta-prop_RSE1_2nd"/>
    <property type="match status" value="1"/>
</dbReference>
<dbReference type="AlphaFoldDB" id="A0A4S4M7Z9"/>
<evidence type="ECO:0000259" key="5">
    <source>
        <dbReference type="Pfam" id="PF03178"/>
    </source>
</evidence>
<evidence type="ECO:0000256" key="1">
    <source>
        <dbReference type="ARBA" id="ARBA00004123"/>
    </source>
</evidence>
<dbReference type="InterPro" id="IPR004871">
    <property type="entry name" value="RSE1/DDB1/CPSF1_C"/>
</dbReference>
<keyword evidence="4" id="KW-1133">Transmembrane helix</keyword>
<dbReference type="GO" id="GO:0003676">
    <property type="term" value="F:nucleic acid binding"/>
    <property type="evidence" value="ECO:0007669"/>
    <property type="project" value="InterPro"/>
</dbReference>
<keyword evidence="4" id="KW-0812">Transmembrane</keyword>
<evidence type="ECO:0000259" key="7">
    <source>
        <dbReference type="Pfam" id="PF23726"/>
    </source>
</evidence>
<dbReference type="Pfam" id="PF03178">
    <property type="entry name" value="CPSF_A"/>
    <property type="match status" value="1"/>
</dbReference>
<feature type="domain" description="RSE1/DDB1/CPSF1 first beta-propeller" evidence="6">
    <location>
        <begin position="12"/>
        <end position="400"/>
    </location>
</feature>
<evidence type="ECO:0000313" key="9">
    <source>
        <dbReference type="Proteomes" id="UP000310158"/>
    </source>
</evidence>
<keyword evidence="2" id="KW-0539">Nucleus</keyword>
<name>A0A4S4M7Z9_9AGAM</name>
<sequence>MKVVTTFYPSSSVVHSLKCHLTSDRSTEHLVVAKINRLDVFSAQPEGLKHECSVDIWGRVASIKAVASSGSQDNLLLLTDHPDPRIIVLTCQASKDGELSLNGLHTINLEERNARPAEFLQDVVVDASRQVAVASCYAGKLKVIVLEGDKLDIEFDVTLPEFSILSLAFIFSGAGVYALAILHLDFQKKMQLISRDLDIAALELSPAHSLLLPPTTLSTSTFPFTETPPMLITVPPISYPSADPDEDDNAGLSGGVLVVGGRKIQLFEFSSKAWQEKYKGKQKRLESMKKSKEEKVSVRAKEKEREREAKKRKAKAAVSWPWSEVTAWCPITDNGTRYVLGDDYGRLALLSLDRLQDQGLLLLPLGEVSPPTTLTYLGSQMMYLGSHLGDSQLLRIHQSAISTPDSPTLPIPPDVVTIPTTSLVSSGKGKGKTSIGLKKEDGRVVMNKGNFLEVVDTWKNIAPIMDAVLADTDGSGQPDIVTCSGGKNTGSLRVLRNGADFHERAVVEGLPNLTSIFSIRFAYDAVPDSHLLVCDGQETMVFKLNSADSIARVDSSETGFITKATTLAAGNVAKRTKKPGSSTSTYENSQFVVQVSPKRVVLVEYDATLGLHRLVSEWAPEAQGADWNGKEIVLASVNSSQVVLALSGGRVAVLNLTDEAKFKVVGHRDLASEIAAISCSPINPSEPFSRYIAVGLWDPRRVEILTVASSKDYLGRESHIAGGFASLAYTRSGGRTYTVVAFGNRAAVLFWGKGRLQHSPVSVKNVSAASRLFTPWWQSCMIMATLSGLSIGSIHDLDKMHIRTMPLGLDSPRRLAYSPSLKAFGVGCVRTEPGRIGDVELASSSFKVLDDTSFELFGEYKCEGEYEVTALQTLTTNDGDSYWCLGTTRFKADEKEPMEGKIHILTAEPAARASGSPQLRHRTAIDVTGCIYQLALIDGLIAAAINSSVVIFKIEVGQTVVLSRLCAWNHDYLITSLASRGSHLIVGDAISSVSVLMLAPRGESLTTVARDYGPLWPVSVEAWGERGVIGANSDCNLFTFTVQRAEKRDILDRDGLYHVGDLVNKILLGSIHSSEVSQDIDLESKALFFTASGRIGVIVDMGEELSLQMTALQRNLGKVITDVAKTPHTRWRAPAGARGRTDADGAAYGFLDGDLLEQFMNYEQSAPLMARILSGDSEPERLTQQYADIRRVLETLQSMH</sequence>
<feature type="compositionally biased region" description="Basic and acidic residues" evidence="3">
    <location>
        <begin position="283"/>
        <end position="309"/>
    </location>
</feature>
<evidence type="ECO:0000256" key="2">
    <source>
        <dbReference type="ARBA" id="ARBA00023242"/>
    </source>
</evidence>
<comment type="caution">
    <text evidence="8">The sequence shown here is derived from an EMBL/GenBank/DDBJ whole genome shotgun (WGS) entry which is preliminary data.</text>
</comment>
<feature type="domain" description="RSE1/DDB1/CPSF1 C-terminal" evidence="5">
    <location>
        <begin position="844"/>
        <end position="1160"/>
    </location>
</feature>
<evidence type="ECO:0000313" key="8">
    <source>
        <dbReference type="EMBL" id="THH20561.1"/>
    </source>
</evidence>
<dbReference type="Pfam" id="PF10433">
    <property type="entry name" value="Beta-prop_RSE1_1st"/>
    <property type="match status" value="1"/>
</dbReference>
<evidence type="ECO:0000256" key="4">
    <source>
        <dbReference type="SAM" id="Phobius"/>
    </source>
</evidence>
<dbReference type="PANTHER" id="PTHR10644">
    <property type="entry name" value="DNA REPAIR/RNA PROCESSING CPSF FAMILY"/>
    <property type="match status" value="1"/>
</dbReference>